<feature type="domain" description="T-SNARE coiled-coil homology" evidence="5">
    <location>
        <begin position="174"/>
        <end position="236"/>
    </location>
</feature>
<evidence type="ECO:0000256" key="4">
    <source>
        <dbReference type="SAM" id="Phobius"/>
    </source>
</evidence>
<dbReference type="SMART" id="SM00397">
    <property type="entry name" value="t_SNARE"/>
    <property type="match status" value="1"/>
</dbReference>
<dbReference type="Proteomes" id="UP001152320">
    <property type="component" value="Chromosome 11"/>
</dbReference>
<protein>
    <submittedName>
        <fullName evidence="6">Syntaxin-12</fullName>
    </submittedName>
</protein>
<dbReference type="PANTHER" id="PTHR19957">
    <property type="entry name" value="SYNTAXIN"/>
    <property type="match status" value="1"/>
</dbReference>
<dbReference type="SUPFAM" id="SSF47661">
    <property type="entry name" value="t-snare proteins"/>
    <property type="match status" value="1"/>
</dbReference>
<reference evidence="6" key="1">
    <citation type="submission" date="2021-10" db="EMBL/GenBank/DDBJ databases">
        <title>Tropical sea cucumber genome reveals ecological adaptation and Cuvierian tubules defense mechanism.</title>
        <authorList>
            <person name="Chen T."/>
        </authorList>
    </citation>
    <scope>NUCLEOTIDE SEQUENCE</scope>
    <source>
        <strain evidence="6">Nanhai2018</strain>
        <tissue evidence="6">Muscle</tissue>
    </source>
</reference>
<dbReference type="Pfam" id="PF05739">
    <property type="entry name" value="SNARE"/>
    <property type="match status" value="1"/>
</dbReference>
<dbReference type="InterPro" id="IPR006012">
    <property type="entry name" value="Syntaxin/epimorphin_CS"/>
</dbReference>
<evidence type="ECO:0000313" key="6">
    <source>
        <dbReference type="EMBL" id="KAJ8033677.1"/>
    </source>
</evidence>
<proteinExistence type="inferred from homology"/>
<dbReference type="GO" id="GO:0012505">
    <property type="term" value="C:endomembrane system"/>
    <property type="evidence" value="ECO:0007669"/>
    <property type="project" value="TreeGrafter"/>
</dbReference>
<comment type="similarity">
    <text evidence="1 2">Belongs to the syntaxin family.</text>
</comment>
<dbReference type="PANTHER" id="PTHR19957:SF38">
    <property type="entry name" value="LD27581P"/>
    <property type="match status" value="1"/>
</dbReference>
<feature type="transmembrane region" description="Helical" evidence="4">
    <location>
        <begin position="248"/>
        <end position="269"/>
    </location>
</feature>
<evidence type="ECO:0000256" key="1">
    <source>
        <dbReference type="ARBA" id="ARBA00009063"/>
    </source>
</evidence>
<dbReference type="AlphaFoldDB" id="A0A9Q1BVL7"/>
<dbReference type="InterPro" id="IPR010989">
    <property type="entry name" value="SNARE"/>
</dbReference>
<dbReference type="Gene3D" id="1.20.58.70">
    <property type="match status" value="1"/>
</dbReference>
<dbReference type="InterPro" id="IPR006011">
    <property type="entry name" value="Syntaxin_N"/>
</dbReference>
<accession>A0A9Q1BVL7</accession>
<dbReference type="CDD" id="cd15847">
    <property type="entry name" value="SNARE_syntaxin7_like"/>
    <property type="match status" value="1"/>
</dbReference>
<keyword evidence="7" id="KW-1185">Reference proteome</keyword>
<evidence type="ECO:0000256" key="3">
    <source>
        <dbReference type="SAM" id="MobiDB-lite"/>
    </source>
</evidence>
<dbReference type="GO" id="GO:0006886">
    <property type="term" value="P:intracellular protein transport"/>
    <property type="evidence" value="ECO:0007669"/>
    <property type="project" value="InterPro"/>
</dbReference>
<dbReference type="GO" id="GO:0000149">
    <property type="term" value="F:SNARE binding"/>
    <property type="evidence" value="ECO:0007669"/>
    <property type="project" value="TreeGrafter"/>
</dbReference>
<comment type="caution">
    <text evidence="6">The sequence shown here is derived from an EMBL/GenBank/DDBJ whole genome shotgun (WGS) entry which is preliminary data.</text>
</comment>
<organism evidence="6 7">
    <name type="scientific">Holothuria leucospilota</name>
    <name type="common">Black long sea cucumber</name>
    <name type="synonym">Mertensiothuria leucospilota</name>
    <dbReference type="NCBI Taxonomy" id="206669"/>
    <lineage>
        <taxon>Eukaryota</taxon>
        <taxon>Metazoa</taxon>
        <taxon>Echinodermata</taxon>
        <taxon>Eleutherozoa</taxon>
        <taxon>Echinozoa</taxon>
        <taxon>Holothuroidea</taxon>
        <taxon>Aspidochirotacea</taxon>
        <taxon>Aspidochirotida</taxon>
        <taxon>Holothuriidae</taxon>
        <taxon>Holothuria</taxon>
    </lineage>
</organism>
<sequence length="271" mass="30557">MMKRGEIGYGALDESEDPFLEAESGDREFRAIIEKTGSSIQKINSSVSSIEKSVRQIGTASDSENLRNRITSVLHGTNQDVARTQQSIKRLKELGRTLTKERRLQEERITRQFMETVQRVSKVQQTVASRMKAYPNLPKQQSPQVGDDFSSGEPSSIEAPSMVQKQEEQLHYDLSLLEERERQVRDIESAIVDVNEIFRDLGAMVTEQGDMIDSIEANVERGSENVSSATQQLEKAQMYQTKARRKQCCIVVTLIVVVILVAVVIVVIVKR</sequence>
<evidence type="ECO:0000313" key="7">
    <source>
        <dbReference type="Proteomes" id="UP001152320"/>
    </source>
</evidence>
<keyword evidence="4" id="KW-0812">Transmembrane</keyword>
<evidence type="ECO:0000256" key="2">
    <source>
        <dbReference type="RuleBase" id="RU003858"/>
    </source>
</evidence>
<dbReference type="EMBL" id="JAIZAY010000011">
    <property type="protein sequence ID" value="KAJ8033677.1"/>
    <property type="molecule type" value="Genomic_DNA"/>
</dbReference>
<dbReference type="Gene3D" id="1.20.5.110">
    <property type="match status" value="1"/>
</dbReference>
<dbReference type="GO" id="GO:0005484">
    <property type="term" value="F:SNAP receptor activity"/>
    <property type="evidence" value="ECO:0007669"/>
    <property type="project" value="InterPro"/>
</dbReference>
<dbReference type="GO" id="GO:0031201">
    <property type="term" value="C:SNARE complex"/>
    <property type="evidence" value="ECO:0007669"/>
    <property type="project" value="TreeGrafter"/>
</dbReference>
<gene>
    <name evidence="6" type="ORF">HOLleu_24001</name>
</gene>
<evidence type="ECO:0000259" key="5">
    <source>
        <dbReference type="PROSITE" id="PS50192"/>
    </source>
</evidence>
<feature type="region of interest" description="Disordered" evidence="3">
    <location>
        <begin position="137"/>
        <end position="157"/>
    </location>
</feature>
<dbReference type="SMART" id="SM00503">
    <property type="entry name" value="SynN"/>
    <property type="match status" value="1"/>
</dbReference>
<dbReference type="Pfam" id="PF14523">
    <property type="entry name" value="Syntaxin_2"/>
    <property type="match status" value="1"/>
</dbReference>
<dbReference type="OrthoDB" id="75754at2759"/>
<dbReference type="InterPro" id="IPR045242">
    <property type="entry name" value="Syntaxin"/>
</dbReference>
<keyword evidence="4" id="KW-1133">Transmembrane helix</keyword>
<keyword evidence="4" id="KW-0472">Membrane</keyword>
<dbReference type="GO" id="GO:0006906">
    <property type="term" value="P:vesicle fusion"/>
    <property type="evidence" value="ECO:0007669"/>
    <property type="project" value="TreeGrafter"/>
</dbReference>
<name>A0A9Q1BVL7_HOLLE</name>
<dbReference type="FunFam" id="1.20.5.110:FF:000059">
    <property type="entry name" value="Related to syntaxin 12"/>
    <property type="match status" value="1"/>
</dbReference>
<dbReference type="GO" id="GO:0048278">
    <property type="term" value="P:vesicle docking"/>
    <property type="evidence" value="ECO:0007669"/>
    <property type="project" value="TreeGrafter"/>
</dbReference>
<dbReference type="PROSITE" id="PS00914">
    <property type="entry name" value="SYNTAXIN"/>
    <property type="match status" value="1"/>
</dbReference>
<dbReference type="PROSITE" id="PS50192">
    <property type="entry name" value="T_SNARE"/>
    <property type="match status" value="1"/>
</dbReference>
<dbReference type="InterPro" id="IPR000727">
    <property type="entry name" value="T_SNARE_dom"/>
</dbReference>